<dbReference type="InterPro" id="IPR001845">
    <property type="entry name" value="HTH_ArsR_DNA-bd_dom"/>
</dbReference>
<evidence type="ECO:0000256" key="3">
    <source>
        <dbReference type="ARBA" id="ARBA00023163"/>
    </source>
</evidence>
<evidence type="ECO:0000256" key="1">
    <source>
        <dbReference type="ARBA" id="ARBA00023015"/>
    </source>
</evidence>
<evidence type="ECO:0000259" key="4">
    <source>
        <dbReference type="PROSITE" id="PS50987"/>
    </source>
</evidence>
<dbReference type="SMART" id="SM00418">
    <property type="entry name" value="HTH_ARSR"/>
    <property type="match status" value="1"/>
</dbReference>
<dbReference type="PANTHER" id="PTHR33154">
    <property type="entry name" value="TRANSCRIPTIONAL REGULATOR, ARSR FAMILY"/>
    <property type="match status" value="1"/>
</dbReference>
<feature type="domain" description="HTH arsR-type" evidence="4">
    <location>
        <begin position="13"/>
        <end position="112"/>
    </location>
</feature>
<evidence type="ECO:0000313" key="5">
    <source>
        <dbReference type="EMBL" id="GAA2358031.1"/>
    </source>
</evidence>
<gene>
    <name evidence="5" type="ORF">GCM10009854_40490</name>
</gene>
<organism evidence="5 6">
    <name type="scientific">Saccharopolyspora halophila</name>
    <dbReference type="NCBI Taxonomy" id="405551"/>
    <lineage>
        <taxon>Bacteria</taxon>
        <taxon>Bacillati</taxon>
        <taxon>Actinomycetota</taxon>
        <taxon>Actinomycetes</taxon>
        <taxon>Pseudonocardiales</taxon>
        <taxon>Pseudonocardiaceae</taxon>
        <taxon>Saccharopolyspora</taxon>
    </lineage>
</organism>
<dbReference type="EMBL" id="BAAARA010000019">
    <property type="protein sequence ID" value="GAA2358031.1"/>
    <property type="molecule type" value="Genomic_DNA"/>
</dbReference>
<dbReference type="Proteomes" id="UP001501218">
    <property type="component" value="Unassembled WGS sequence"/>
</dbReference>
<dbReference type="CDD" id="cd00090">
    <property type="entry name" value="HTH_ARSR"/>
    <property type="match status" value="1"/>
</dbReference>
<accession>A0ABN3GQ37</accession>
<evidence type="ECO:0000256" key="2">
    <source>
        <dbReference type="ARBA" id="ARBA00023125"/>
    </source>
</evidence>
<reference evidence="5 6" key="1">
    <citation type="journal article" date="2019" name="Int. J. Syst. Evol. Microbiol.">
        <title>The Global Catalogue of Microorganisms (GCM) 10K type strain sequencing project: providing services to taxonomists for standard genome sequencing and annotation.</title>
        <authorList>
            <consortium name="The Broad Institute Genomics Platform"/>
            <consortium name="The Broad Institute Genome Sequencing Center for Infectious Disease"/>
            <person name="Wu L."/>
            <person name="Ma J."/>
        </authorList>
    </citation>
    <scope>NUCLEOTIDE SEQUENCE [LARGE SCALE GENOMIC DNA]</scope>
    <source>
        <strain evidence="5 6">JCM 16221</strain>
    </source>
</reference>
<dbReference type="SUPFAM" id="SSF46785">
    <property type="entry name" value="Winged helix' DNA-binding domain"/>
    <property type="match status" value="1"/>
</dbReference>
<sequence>MAKASEPQQAPTPVKSLQESYVQVMKALGDQTRLDMIRRMASQSEYPCTSLEHELPVGKSTISYHVKILNHAGLVSVRKKGRHYFYTLHRDVIEFYTPDLLDRLAAEAESGEA</sequence>
<dbReference type="Pfam" id="PF01022">
    <property type="entry name" value="HTH_5"/>
    <property type="match status" value="1"/>
</dbReference>
<dbReference type="InterPro" id="IPR051081">
    <property type="entry name" value="HTH_MetalResp_TranReg"/>
</dbReference>
<dbReference type="PRINTS" id="PR00778">
    <property type="entry name" value="HTHARSR"/>
</dbReference>
<dbReference type="InterPro" id="IPR036390">
    <property type="entry name" value="WH_DNA-bd_sf"/>
</dbReference>
<keyword evidence="1" id="KW-0805">Transcription regulation</keyword>
<keyword evidence="3" id="KW-0804">Transcription</keyword>
<comment type="caution">
    <text evidence="5">The sequence shown here is derived from an EMBL/GenBank/DDBJ whole genome shotgun (WGS) entry which is preliminary data.</text>
</comment>
<dbReference type="Gene3D" id="1.10.10.10">
    <property type="entry name" value="Winged helix-like DNA-binding domain superfamily/Winged helix DNA-binding domain"/>
    <property type="match status" value="1"/>
</dbReference>
<keyword evidence="2" id="KW-0238">DNA-binding</keyword>
<dbReference type="PROSITE" id="PS50987">
    <property type="entry name" value="HTH_ARSR_2"/>
    <property type="match status" value="1"/>
</dbReference>
<dbReference type="NCBIfam" id="NF033788">
    <property type="entry name" value="HTH_metalloreg"/>
    <property type="match status" value="1"/>
</dbReference>
<name>A0ABN3GQ37_9PSEU</name>
<keyword evidence="6" id="KW-1185">Reference proteome</keyword>
<dbReference type="InterPro" id="IPR011991">
    <property type="entry name" value="ArsR-like_HTH"/>
</dbReference>
<dbReference type="InterPro" id="IPR036388">
    <property type="entry name" value="WH-like_DNA-bd_sf"/>
</dbReference>
<evidence type="ECO:0000313" key="6">
    <source>
        <dbReference type="Proteomes" id="UP001501218"/>
    </source>
</evidence>
<dbReference type="PANTHER" id="PTHR33154:SF33">
    <property type="entry name" value="TRANSCRIPTIONAL REPRESSOR SDPR"/>
    <property type="match status" value="1"/>
</dbReference>
<proteinExistence type="predicted"/>
<protein>
    <recommendedName>
        <fullName evidence="4">HTH arsR-type domain-containing protein</fullName>
    </recommendedName>
</protein>